<accession>A0A6A5KHF9</accession>
<keyword evidence="3" id="KW-1185">Reference proteome</keyword>
<dbReference type="GO" id="GO:0016740">
    <property type="term" value="F:transferase activity"/>
    <property type="evidence" value="ECO:0007669"/>
    <property type="project" value="UniProtKB-KW"/>
</dbReference>
<evidence type="ECO:0000313" key="3">
    <source>
        <dbReference type="Proteomes" id="UP000800040"/>
    </source>
</evidence>
<dbReference type="InterPro" id="IPR003673">
    <property type="entry name" value="CoA-Trfase_fam_III"/>
</dbReference>
<dbReference type="Proteomes" id="UP000800040">
    <property type="component" value="Unassembled WGS sequence"/>
</dbReference>
<keyword evidence="2" id="KW-0808">Transferase</keyword>
<comment type="similarity">
    <text evidence="1">Belongs to the CoA-transferase III family.</text>
</comment>
<evidence type="ECO:0000313" key="2">
    <source>
        <dbReference type="EMBL" id="KAF1834912.1"/>
    </source>
</evidence>
<dbReference type="SUPFAM" id="SSF89796">
    <property type="entry name" value="CoA-transferase family III (CaiB/BaiF)"/>
    <property type="match status" value="2"/>
</dbReference>
<reference evidence="2" key="1">
    <citation type="submission" date="2020-01" db="EMBL/GenBank/DDBJ databases">
        <authorList>
            <consortium name="DOE Joint Genome Institute"/>
            <person name="Haridas S."/>
            <person name="Albert R."/>
            <person name="Binder M."/>
            <person name="Bloem J."/>
            <person name="Labutti K."/>
            <person name="Salamov A."/>
            <person name="Andreopoulos B."/>
            <person name="Baker S.E."/>
            <person name="Barry K."/>
            <person name="Bills G."/>
            <person name="Bluhm B.H."/>
            <person name="Cannon C."/>
            <person name="Castanera R."/>
            <person name="Culley D.E."/>
            <person name="Daum C."/>
            <person name="Ezra D."/>
            <person name="Gonzalez J.B."/>
            <person name="Henrissat B."/>
            <person name="Kuo A."/>
            <person name="Liang C."/>
            <person name="Lipzen A."/>
            <person name="Lutzoni F."/>
            <person name="Magnuson J."/>
            <person name="Mondo S."/>
            <person name="Nolan M."/>
            <person name="Ohm R."/>
            <person name="Pangilinan J."/>
            <person name="Park H.-J."/>
            <person name="Ramirez L."/>
            <person name="Alfaro M."/>
            <person name="Sun H."/>
            <person name="Tritt A."/>
            <person name="Yoshinaga Y."/>
            <person name="Zwiers L.-H."/>
            <person name="Turgeon B.G."/>
            <person name="Goodwin S.B."/>
            <person name="Spatafora J.W."/>
            <person name="Crous P.W."/>
            <person name="Grigoriev I.V."/>
        </authorList>
    </citation>
    <scope>NUCLEOTIDE SEQUENCE</scope>
    <source>
        <strain evidence="2">P77</strain>
    </source>
</reference>
<dbReference type="Gene3D" id="3.40.50.10540">
    <property type="entry name" value="Crotonobetainyl-coa:carnitine coa-transferase, domain 1"/>
    <property type="match status" value="1"/>
</dbReference>
<dbReference type="PANTHER" id="PTHR48228:SF4">
    <property type="entry name" value="BLR3030 PROTEIN"/>
    <property type="match status" value="1"/>
</dbReference>
<dbReference type="InterPro" id="IPR023606">
    <property type="entry name" value="CoA-Trfase_III_dom_1_sf"/>
</dbReference>
<evidence type="ECO:0000256" key="1">
    <source>
        <dbReference type="ARBA" id="ARBA00008383"/>
    </source>
</evidence>
<protein>
    <submittedName>
        <fullName evidence="2">CoA-transferase family III</fullName>
    </submittedName>
</protein>
<sequence length="480" mass="52214">MDRADFTTFDSVAHIWTTLGLPKEALNSLDIPIDAECFPSSFKIDLLAQSAVAVSALSAALFWSIRHQFPVPRVTVPAEHACVEFKSERLYTLNGKPASPPWGTVGGLHKAADGYVRVHDSFPNHRENAQKILGLEPDATREDVALEVLKWRAVDLEAEAFRSGAVIAALRSFEEWDALPQAKAIADFPILVTRIANSDPHIPPVPRSMEDDKCLRGVRVVEMSRVIAAPVAGKTLAAHGADVMWITSPSLTNLPDLDIDISRGKRRVQLDIKNNDDKAKLLDLLSRADVFIQSYRPGSLAAQGLTAEILSEANPHLIVASLTAYGPDGPWSQNRGFDSLVQTCAGINIAEANICGSREPVRVLPCQAFDHGAGYFLATGIMAALHKRATEGGSYAVKVSLAGVMKYMRSLGRFESKIGFDRKDFNKSEGVKQYLETRQTSFGDLTAVRHAANIEGVKVGWEIMPQAQGSGEPVWLGAPE</sequence>
<dbReference type="OrthoDB" id="5863171at2759"/>
<dbReference type="PANTHER" id="PTHR48228">
    <property type="entry name" value="SUCCINYL-COA--D-CITRAMALATE COA-TRANSFERASE"/>
    <property type="match status" value="1"/>
</dbReference>
<dbReference type="EMBL" id="ML975295">
    <property type="protein sequence ID" value="KAF1834912.1"/>
    <property type="molecule type" value="Genomic_DNA"/>
</dbReference>
<dbReference type="InterPro" id="IPR050509">
    <property type="entry name" value="CoA-transferase_III"/>
</dbReference>
<gene>
    <name evidence="2" type="ORF">BDW02DRAFT_317569</name>
</gene>
<dbReference type="AlphaFoldDB" id="A0A6A5KHF9"/>
<proteinExistence type="inferred from homology"/>
<name>A0A6A5KHF9_9PLEO</name>
<dbReference type="Pfam" id="PF02515">
    <property type="entry name" value="CoA_transf_3"/>
    <property type="match status" value="1"/>
</dbReference>
<organism evidence="2 3">
    <name type="scientific">Decorospora gaudefroyi</name>
    <dbReference type="NCBI Taxonomy" id="184978"/>
    <lineage>
        <taxon>Eukaryota</taxon>
        <taxon>Fungi</taxon>
        <taxon>Dikarya</taxon>
        <taxon>Ascomycota</taxon>
        <taxon>Pezizomycotina</taxon>
        <taxon>Dothideomycetes</taxon>
        <taxon>Pleosporomycetidae</taxon>
        <taxon>Pleosporales</taxon>
        <taxon>Pleosporineae</taxon>
        <taxon>Pleosporaceae</taxon>
        <taxon>Decorospora</taxon>
    </lineage>
</organism>